<dbReference type="EMBL" id="QJUI01000006">
    <property type="protein sequence ID" value="TBU81202.1"/>
    <property type="molecule type" value="Genomic_DNA"/>
</dbReference>
<gene>
    <name evidence="1" type="ORF">DNK06_08820</name>
</gene>
<dbReference type="RefSeq" id="WP_131179656.1">
    <property type="nucleotide sequence ID" value="NZ_QJUI01000006.1"/>
</dbReference>
<comment type="caution">
    <text evidence="1">The sequence shown here is derived from an EMBL/GenBank/DDBJ whole genome shotgun (WGS) entry which is preliminary data.</text>
</comment>
<evidence type="ECO:0000313" key="1">
    <source>
        <dbReference type="EMBL" id="TBU81202.1"/>
    </source>
</evidence>
<proteinExistence type="predicted"/>
<dbReference type="AlphaFoldDB" id="A0A4V2KAY6"/>
<name>A0A4V2KAY6_9GAMM</name>
<dbReference type="OrthoDB" id="8654520at2"/>
<organism evidence="1 2">
    <name type="scientific">Phytopseudomonas daroniae</name>
    <dbReference type="NCBI Taxonomy" id="2487519"/>
    <lineage>
        <taxon>Bacteria</taxon>
        <taxon>Pseudomonadati</taxon>
        <taxon>Pseudomonadota</taxon>
        <taxon>Gammaproteobacteria</taxon>
        <taxon>Pseudomonadales</taxon>
        <taxon>Pseudomonadaceae</taxon>
        <taxon>Phytopseudomonas</taxon>
    </lineage>
</organism>
<dbReference type="Proteomes" id="UP000292302">
    <property type="component" value="Unassembled WGS sequence"/>
</dbReference>
<accession>A0A4V2KAY6</accession>
<keyword evidence="2" id="KW-1185">Reference proteome</keyword>
<evidence type="ECO:0000313" key="2">
    <source>
        <dbReference type="Proteomes" id="UP000292302"/>
    </source>
</evidence>
<sequence>MDWNTPDWRFIDTYPRHKWPSEWRWEFLRRLPEYRDDWLTRDSTMQLAQGEYCDQMRLEYEEAHPPVPEGYASFRDAMGEQGFSADGKHEERWGLRALFPPYLLRLPDEAWKEKQESTSFYSHDALVTFGSLELNERVLPEHKILIKFDLRESIDDQLLRAKNLLKELQKESEIVVGNRRLTPDEMLRYLRVLDAKESGVKNREIGEALRPPHIGEEAAKEAKRLFRTAKGVQLKLAHKLHLN</sequence>
<reference evidence="1 2" key="1">
    <citation type="submission" date="2018-06" db="EMBL/GenBank/DDBJ databases">
        <title>Three novel Pseudomonas species isolated from symptomatic oak.</title>
        <authorList>
            <person name="Bueno-Gonzalez V."/>
            <person name="Brady C."/>
        </authorList>
    </citation>
    <scope>NUCLEOTIDE SEQUENCE [LARGE SCALE GENOMIC DNA]</scope>
    <source>
        <strain evidence="1 2">P9A</strain>
    </source>
</reference>
<protein>
    <submittedName>
        <fullName evidence="1">Uncharacterized protein</fullName>
    </submittedName>
</protein>